<dbReference type="STRING" id="88036.D8RX24"/>
<gene>
    <name evidence="11" type="ORF">SELMODRAFT_15256</name>
</gene>
<feature type="domain" description="GH18" evidence="10">
    <location>
        <begin position="1"/>
        <end position="272"/>
    </location>
</feature>
<keyword evidence="4" id="KW-0146">Chitin degradation</keyword>
<evidence type="ECO:0000256" key="8">
    <source>
        <dbReference type="RuleBase" id="RU000489"/>
    </source>
</evidence>
<dbReference type="PANTHER" id="PTHR45708:SF49">
    <property type="entry name" value="ENDOCHITINASE"/>
    <property type="match status" value="1"/>
</dbReference>
<protein>
    <recommendedName>
        <fullName evidence="2">chitinase</fullName>
        <ecNumber evidence="2">3.2.1.14</ecNumber>
    </recommendedName>
</protein>
<feature type="non-terminal residue" evidence="11">
    <location>
        <position position="272"/>
    </location>
</feature>
<comment type="similarity">
    <text evidence="9">Belongs to the glycosyl hydrolase 18 family.</text>
</comment>
<dbReference type="Gramene" id="EFJ23184">
    <property type="protein sequence ID" value="EFJ23184"/>
    <property type="gene ID" value="SELMODRAFT_15256"/>
</dbReference>
<dbReference type="Pfam" id="PF00704">
    <property type="entry name" value="Glyco_hydro_18"/>
    <property type="match status" value="1"/>
</dbReference>
<feature type="non-terminal residue" evidence="11">
    <location>
        <position position="1"/>
    </location>
</feature>
<dbReference type="InParanoid" id="D8RX24"/>
<sequence>IAIYWGQDGNEGTLLSACNTGRYRILIISFLSQFGRGQTPLLNLAGHCDPPSGGCKGLTSDINACKSKGIKVLLSIGGGAGSYGLSSSSDGESVATYIWNNYLGGSSSNRPLGSAVLDGVDFDIETGNTPQQYYIAMAQKLKSFNGNLILSAAPQCPIPDASLGSVIKVPGLFTYVFVQFYNNPQCQYNNNGVSGILGSWNNWVSNSVTPSTVKVFMGLPASPQAAGSGYMPPNVLTSQVLPTIKGSSKYGGVMLYSVAYDKSYSSAIVSSV</sequence>
<evidence type="ECO:0000256" key="7">
    <source>
        <dbReference type="ARBA" id="ARBA00023326"/>
    </source>
</evidence>
<keyword evidence="5" id="KW-1015">Disulfide bond</keyword>
<dbReference type="eggNOG" id="KOG4701">
    <property type="taxonomic scope" value="Eukaryota"/>
</dbReference>
<dbReference type="InterPro" id="IPR001579">
    <property type="entry name" value="Glyco_hydro_18_chit_AS"/>
</dbReference>
<dbReference type="FunFam" id="3.20.20.80:FF:000015">
    <property type="entry name" value="Acidic endochitinase SE2"/>
    <property type="match status" value="1"/>
</dbReference>
<dbReference type="InterPro" id="IPR017853">
    <property type="entry name" value="GH"/>
</dbReference>
<evidence type="ECO:0000256" key="4">
    <source>
        <dbReference type="ARBA" id="ARBA00023024"/>
    </source>
</evidence>
<keyword evidence="6 8" id="KW-0326">Glycosidase</keyword>
<keyword evidence="12" id="KW-1185">Reference proteome</keyword>
<reference evidence="11 12" key="1">
    <citation type="journal article" date="2011" name="Science">
        <title>The Selaginella genome identifies genetic changes associated with the evolution of vascular plants.</title>
        <authorList>
            <person name="Banks J.A."/>
            <person name="Nishiyama T."/>
            <person name="Hasebe M."/>
            <person name="Bowman J.L."/>
            <person name="Gribskov M."/>
            <person name="dePamphilis C."/>
            <person name="Albert V.A."/>
            <person name="Aono N."/>
            <person name="Aoyama T."/>
            <person name="Ambrose B.A."/>
            <person name="Ashton N.W."/>
            <person name="Axtell M.J."/>
            <person name="Barker E."/>
            <person name="Barker M.S."/>
            <person name="Bennetzen J.L."/>
            <person name="Bonawitz N.D."/>
            <person name="Chapple C."/>
            <person name="Cheng C."/>
            <person name="Correa L.G."/>
            <person name="Dacre M."/>
            <person name="DeBarry J."/>
            <person name="Dreyer I."/>
            <person name="Elias M."/>
            <person name="Engstrom E.M."/>
            <person name="Estelle M."/>
            <person name="Feng L."/>
            <person name="Finet C."/>
            <person name="Floyd S.K."/>
            <person name="Frommer W.B."/>
            <person name="Fujita T."/>
            <person name="Gramzow L."/>
            <person name="Gutensohn M."/>
            <person name="Harholt J."/>
            <person name="Hattori M."/>
            <person name="Heyl A."/>
            <person name="Hirai T."/>
            <person name="Hiwatashi Y."/>
            <person name="Ishikawa M."/>
            <person name="Iwata M."/>
            <person name="Karol K.G."/>
            <person name="Koehler B."/>
            <person name="Kolukisaoglu U."/>
            <person name="Kubo M."/>
            <person name="Kurata T."/>
            <person name="Lalonde S."/>
            <person name="Li K."/>
            <person name="Li Y."/>
            <person name="Litt A."/>
            <person name="Lyons E."/>
            <person name="Manning G."/>
            <person name="Maruyama T."/>
            <person name="Michael T.P."/>
            <person name="Mikami K."/>
            <person name="Miyazaki S."/>
            <person name="Morinaga S."/>
            <person name="Murata T."/>
            <person name="Mueller-Roeber B."/>
            <person name="Nelson D.R."/>
            <person name="Obara M."/>
            <person name="Oguri Y."/>
            <person name="Olmstead R.G."/>
            <person name="Onodera N."/>
            <person name="Petersen B.L."/>
            <person name="Pils B."/>
            <person name="Prigge M."/>
            <person name="Rensing S.A."/>
            <person name="Riano-Pachon D.M."/>
            <person name="Roberts A.W."/>
            <person name="Sato Y."/>
            <person name="Scheller H.V."/>
            <person name="Schulz B."/>
            <person name="Schulz C."/>
            <person name="Shakirov E.V."/>
            <person name="Shibagaki N."/>
            <person name="Shinohara N."/>
            <person name="Shippen D.E."/>
            <person name="Soerensen I."/>
            <person name="Sotooka R."/>
            <person name="Sugimoto N."/>
            <person name="Sugita M."/>
            <person name="Sumikawa N."/>
            <person name="Tanurdzic M."/>
            <person name="Theissen G."/>
            <person name="Ulvskov P."/>
            <person name="Wakazuki S."/>
            <person name="Weng J.K."/>
            <person name="Willats W.W."/>
            <person name="Wipf D."/>
            <person name="Wolf P.G."/>
            <person name="Yang L."/>
            <person name="Zimmer A.D."/>
            <person name="Zhu Q."/>
            <person name="Mitros T."/>
            <person name="Hellsten U."/>
            <person name="Loque D."/>
            <person name="Otillar R."/>
            <person name="Salamov A."/>
            <person name="Schmutz J."/>
            <person name="Shapiro H."/>
            <person name="Lindquist E."/>
            <person name="Lucas S."/>
            <person name="Rokhsar D."/>
            <person name="Grigoriev I.V."/>
        </authorList>
    </citation>
    <scope>NUCLEOTIDE SEQUENCE [LARGE SCALE GENOMIC DNA]</scope>
</reference>
<dbReference type="InterPro" id="IPR001223">
    <property type="entry name" value="Glyco_hydro18_cat"/>
</dbReference>
<evidence type="ECO:0000313" key="11">
    <source>
        <dbReference type="EMBL" id="EFJ23184.1"/>
    </source>
</evidence>
<dbReference type="Gene3D" id="3.20.20.80">
    <property type="entry name" value="Glycosidases"/>
    <property type="match status" value="1"/>
</dbReference>
<dbReference type="Proteomes" id="UP000001514">
    <property type="component" value="Unassembled WGS sequence"/>
</dbReference>
<dbReference type="KEGG" id="smo:SELMODRAFT_15256"/>
<evidence type="ECO:0000256" key="6">
    <source>
        <dbReference type="ARBA" id="ARBA00023295"/>
    </source>
</evidence>
<organism evidence="12">
    <name type="scientific">Selaginella moellendorffii</name>
    <name type="common">Spikemoss</name>
    <dbReference type="NCBI Taxonomy" id="88036"/>
    <lineage>
        <taxon>Eukaryota</taxon>
        <taxon>Viridiplantae</taxon>
        <taxon>Streptophyta</taxon>
        <taxon>Embryophyta</taxon>
        <taxon>Tracheophyta</taxon>
        <taxon>Lycopodiopsida</taxon>
        <taxon>Selaginellales</taxon>
        <taxon>Selaginellaceae</taxon>
        <taxon>Selaginella</taxon>
    </lineage>
</organism>
<evidence type="ECO:0000256" key="2">
    <source>
        <dbReference type="ARBA" id="ARBA00012729"/>
    </source>
</evidence>
<dbReference type="InterPro" id="IPR045321">
    <property type="entry name" value="Cts1-like"/>
</dbReference>
<dbReference type="HOGENOM" id="CLU_007818_0_1_1"/>
<dbReference type="SUPFAM" id="SSF51445">
    <property type="entry name" value="(Trans)glycosidases"/>
    <property type="match status" value="1"/>
</dbReference>
<keyword evidence="7" id="KW-0119">Carbohydrate metabolism</keyword>
<dbReference type="OrthoDB" id="6020543at2759"/>
<keyword evidence="3 8" id="KW-0378">Hydrolase</keyword>
<name>D8RX24_SELML</name>
<evidence type="ECO:0000256" key="5">
    <source>
        <dbReference type="ARBA" id="ARBA00023157"/>
    </source>
</evidence>
<dbReference type="PROSITE" id="PS01095">
    <property type="entry name" value="GH18_1"/>
    <property type="match status" value="1"/>
</dbReference>
<keyword evidence="7" id="KW-0624">Polysaccharide degradation</keyword>
<evidence type="ECO:0000256" key="1">
    <source>
        <dbReference type="ARBA" id="ARBA00000822"/>
    </source>
</evidence>
<dbReference type="EC" id="3.2.1.14" evidence="2"/>
<dbReference type="GO" id="GO:0000272">
    <property type="term" value="P:polysaccharide catabolic process"/>
    <property type="evidence" value="ECO:0007669"/>
    <property type="project" value="UniProtKB-KW"/>
</dbReference>
<evidence type="ECO:0000256" key="3">
    <source>
        <dbReference type="ARBA" id="ARBA00022801"/>
    </source>
</evidence>
<dbReference type="PANTHER" id="PTHR45708">
    <property type="entry name" value="ENDOCHITINASE"/>
    <property type="match status" value="1"/>
</dbReference>
<dbReference type="OMA" id="EVANFIW"/>
<evidence type="ECO:0000256" key="9">
    <source>
        <dbReference type="RuleBase" id="RU004453"/>
    </source>
</evidence>
<dbReference type="InterPro" id="IPR050542">
    <property type="entry name" value="Glycosyl_Hydrlase18_Chitinase"/>
</dbReference>
<dbReference type="EMBL" id="GL377593">
    <property type="protein sequence ID" value="EFJ23184.1"/>
    <property type="molecule type" value="Genomic_DNA"/>
</dbReference>
<dbReference type="AlphaFoldDB" id="D8RX24"/>
<dbReference type="CDD" id="cd02877">
    <property type="entry name" value="GH18_hevamine_XipI_class_III"/>
    <property type="match status" value="1"/>
</dbReference>
<dbReference type="PROSITE" id="PS51910">
    <property type="entry name" value="GH18_2"/>
    <property type="match status" value="1"/>
</dbReference>
<comment type="catalytic activity">
    <reaction evidence="1">
        <text>Random endo-hydrolysis of N-acetyl-beta-D-glucosaminide (1-&gt;4)-beta-linkages in chitin and chitodextrins.</text>
        <dbReference type="EC" id="3.2.1.14"/>
    </reaction>
</comment>
<dbReference type="GO" id="GO:0008843">
    <property type="term" value="F:endochitinase activity"/>
    <property type="evidence" value="ECO:0007669"/>
    <property type="project" value="UniProtKB-EC"/>
</dbReference>
<proteinExistence type="inferred from homology"/>
<evidence type="ECO:0000259" key="10">
    <source>
        <dbReference type="PROSITE" id="PS51910"/>
    </source>
</evidence>
<evidence type="ECO:0000313" key="12">
    <source>
        <dbReference type="Proteomes" id="UP000001514"/>
    </source>
</evidence>
<dbReference type="GO" id="GO:0005576">
    <property type="term" value="C:extracellular region"/>
    <property type="evidence" value="ECO:0000318"/>
    <property type="project" value="GO_Central"/>
</dbReference>
<dbReference type="GO" id="GO:0006032">
    <property type="term" value="P:chitin catabolic process"/>
    <property type="evidence" value="ECO:0007669"/>
    <property type="project" value="UniProtKB-KW"/>
</dbReference>
<dbReference type="GO" id="GO:0050832">
    <property type="term" value="P:defense response to fungus"/>
    <property type="evidence" value="ECO:0000318"/>
    <property type="project" value="GO_Central"/>
</dbReference>
<accession>D8RX24</accession>